<dbReference type="PANTHER" id="PTHR33711">
    <property type="entry name" value="DIOXYGENASE, PUTATIVE (AFU_ORTHOLOGUE AFUA_2G02910)-RELATED"/>
    <property type="match status" value="1"/>
</dbReference>
<evidence type="ECO:0000256" key="4">
    <source>
        <dbReference type="SAM" id="MobiDB-lite"/>
    </source>
</evidence>
<dbReference type="InterPro" id="IPR000627">
    <property type="entry name" value="Intradiol_dOase_C"/>
</dbReference>
<feature type="domain" description="Intradiol ring-cleavage dioxygenases" evidence="5">
    <location>
        <begin position="49"/>
        <end position="187"/>
    </location>
</feature>
<dbReference type="EC" id="1.13.11.3" evidence="6"/>
<sequence length="196" mass="21394">MTERTDSTLNDTVELPGTPSQTVGPFLTIGLDWGRAGRMVVPDGTPGAFWIRGEILDGAGDPIPDALVETWQAAPDGRFDHPDDPRGRHPGWRGLGRSDTRLGEYAVHTVLPGPVPTREGRTQAPHIDVSVFARGMLHRVVTRIYFPDHAATNATDPILATVPQDRRCTLCATTSPDGYRFDIRLQGPGETVFFDV</sequence>
<feature type="compositionally biased region" description="Basic and acidic residues" evidence="4">
    <location>
        <begin position="77"/>
        <end position="87"/>
    </location>
</feature>
<evidence type="ECO:0000259" key="5">
    <source>
        <dbReference type="Pfam" id="PF00775"/>
    </source>
</evidence>
<dbReference type="Gene3D" id="2.60.130.10">
    <property type="entry name" value="Aromatic compound dioxygenase"/>
    <property type="match status" value="1"/>
</dbReference>
<name>A0ABW6S468_9NOCA</name>
<dbReference type="InterPro" id="IPR015889">
    <property type="entry name" value="Intradiol_dOase_core"/>
</dbReference>
<keyword evidence="3 6" id="KW-0560">Oxidoreductase</keyword>
<gene>
    <name evidence="6" type="primary">pcaG</name>
    <name evidence="6" type="ORF">ACFYXQ_25260</name>
</gene>
<dbReference type="InterPro" id="IPR050770">
    <property type="entry name" value="Intradiol_RC_Dioxygenase"/>
</dbReference>
<evidence type="ECO:0000313" key="6">
    <source>
        <dbReference type="EMBL" id="MFF3571091.1"/>
    </source>
</evidence>
<dbReference type="EMBL" id="JBIAQY010000009">
    <property type="protein sequence ID" value="MFF3571091.1"/>
    <property type="molecule type" value="Genomic_DNA"/>
</dbReference>
<feature type="region of interest" description="Disordered" evidence="4">
    <location>
        <begin position="77"/>
        <end position="97"/>
    </location>
</feature>
<dbReference type="InterPro" id="IPR012786">
    <property type="entry name" value="Protocat_dOase_a"/>
</dbReference>
<accession>A0ABW6S468</accession>
<evidence type="ECO:0000313" key="7">
    <source>
        <dbReference type="Proteomes" id="UP001601992"/>
    </source>
</evidence>
<evidence type="ECO:0000256" key="1">
    <source>
        <dbReference type="ARBA" id="ARBA00007825"/>
    </source>
</evidence>
<evidence type="ECO:0000256" key="3">
    <source>
        <dbReference type="ARBA" id="ARBA00023002"/>
    </source>
</evidence>
<keyword evidence="2" id="KW-0223">Dioxygenase</keyword>
<dbReference type="PANTHER" id="PTHR33711:SF9">
    <property type="entry name" value="PROTOCATECHUATE 3,4-DIOXYGENASE ALPHA CHAIN"/>
    <property type="match status" value="1"/>
</dbReference>
<dbReference type="NCBIfam" id="TIGR02423">
    <property type="entry name" value="protocat_alph"/>
    <property type="match status" value="1"/>
</dbReference>
<dbReference type="Pfam" id="PF00775">
    <property type="entry name" value="Dioxygenase_C"/>
    <property type="match status" value="1"/>
</dbReference>
<dbReference type="GO" id="GO:0018578">
    <property type="term" value="F:protocatechuate 3,4-dioxygenase activity"/>
    <property type="evidence" value="ECO:0007669"/>
    <property type="project" value="UniProtKB-EC"/>
</dbReference>
<feature type="region of interest" description="Disordered" evidence="4">
    <location>
        <begin position="1"/>
        <end position="21"/>
    </location>
</feature>
<protein>
    <submittedName>
        <fullName evidence="6">Protocatechuate 3,4-dioxygenase subunit alpha</fullName>
        <ecNumber evidence="6">1.13.11.3</ecNumber>
    </submittedName>
</protein>
<dbReference type="SUPFAM" id="SSF49482">
    <property type="entry name" value="Aromatic compound dioxygenase"/>
    <property type="match status" value="1"/>
</dbReference>
<proteinExistence type="inferred from homology"/>
<dbReference type="RefSeq" id="WP_051193338.1">
    <property type="nucleotide sequence ID" value="NZ_JBIAQY010000009.1"/>
</dbReference>
<organism evidence="6 7">
    <name type="scientific">Nocardia jiangxiensis</name>
    <dbReference type="NCBI Taxonomy" id="282685"/>
    <lineage>
        <taxon>Bacteria</taxon>
        <taxon>Bacillati</taxon>
        <taxon>Actinomycetota</taxon>
        <taxon>Actinomycetes</taxon>
        <taxon>Mycobacteriales</taxon>
        <taxon>Nocardiaceae</taxon>
        <taxon>Nocardia</taxon>
    </lineage>
</organism>
<keyword evidence="7" id="KW-1185">Reference proteome</keyword>
<reference evidence="6 7" key="1">
    <citation type="submission" date="2024-10" db="EMBL/GenBank/DDBJ databases">
        <title>The Natural Products Discovery Center: Release of the First 8490 Sequenced Strains for Exploring Actinobacteria Biosynthetic Diversity.</title>
        <authorList>
            <person name="Kalkreuter E."/>
            <person name="Kautsar S.A."/>
            <person name="Yang D."/>
            <person name="Bader C.D."/>
            <person name="Teijaro C.N."/>
            <person name="Fluegel L."/>
            <person name="Davis C.M."/>
            <person name="Simpson J.R."/>
            <person name="Lauterbach L."/>
            <person name="Steele A.D."/>
            <person name="Gui C."/>
            <person name="Meng S."/>
            <person name="Li G."/>
            <person name="Viehrig K."/>
            <person name="Ye F."/>
            <person name="Su P."/>
            <person name="Kiefer A.F."/>
            <person name="Nichols A."/>
            <person name="Cepeda A.J."/>
            <person name="Yan W."/>
            <person name="Fan B."/>
            <person name="Jiang Y."/>
            <person name="Adhikari A."/>
            <person name="Zheng C.-J."/>
            <person name="Schuster L."/>
            <person name="Cowan T.M."/>
            <person name="Smanski M.J."/>
            <person name="Chevrette M.G."/>
            <person name="De Carvalho L.P.S."/>
            <person name="Shen B."/>
        </authorList>
    </citation>
    <scope>NUCLEOTIDE SEQUENCE [LARGE SCALE GENOMIC DNA]</scope>
    <source>
        <strain evidence="6 7">NPDC002593</strain>
    </source>
</reference>
<comment type="similarity">
    <text evidence="1">Belongs to the intradiol ring-cleavage dioxygenase family.</text>
</comment>
<comment type="caution">
    <text evidence="6">The sequence shown here is derived from an EMBL/GenBank/DDBJ whole genome shotgun (WGS) entry which is preliminary data.</text>
</comment>
<dbReference type="Proteomes" id="UP001601992">
    <property type="component" value="Unassembled WGS sequence"/>
</dbReference>
<evidence type="ECO:0000256" key="2">
    <source>
        <dbReference type="ARBA" id="ARBA00022964"/>
    </source>
</evidence>